<dbReference type="AlphaFoldDB" id="A0AAD2Q0N8"/>
<gene>
    <name evidence="2" type="ORF">MYCIT1_LOCUS2072</name>
</gene>
<feature type="region of interest" description="Disordered" evidence="1">
    <location>
        <begin position="622"/>
        <end position="653"/>
    </location>
</feature>
<protein>
    <submittedName>
        <fullName evidence="2">Uncharacterized protein</fullName>
    </submittedName>
</protein>
<proteinExistence type="predicted"/>
<reference evidence="2" key="1">
    <citation type="submission" date="2023-11" db="EMBL/GenBank/DDBJ databases">
        <authorList>
            <person name="De Vega J J."/>
            <person name="De Vega J J."/>
        </authorList>
    </citation>
    <scope>NUCLEOTIDE SEQUENCE</scope>
</reference>
<feature type="region of interest" description="Disordered" evidence="1">
    <location>
        <begin position="481"/>
        <end position="551"/>
    </location>
</feature>
<feature type="compositionally biased region" description="Low complexity" evidence="1">
    <location>
        <begin position="136"/>
        <end position="146"/>
    </location>
</feature>
<feature type="compositionally biased region" description="Polar residues" evidence="1">
    <location>
        <begin position="627"/>
        <end position="640"/>
    </location>
</feature>
<feature type="region of interest" description="Disordered" evidence="1">
    <location>
        <begin position="1"/>
        <end position="37"/>
    </location>
</feature>
<feature type="compositionally biased region" description="Low complexity" evidence="1">
    <location>
        <begin position="173"/>
        <end position="183"/>
    </location>
</feature>
<feature type="region of interest" description="Disordered" evidence="1">
    <location>
        <begin position="54"/>
        <end position="211"/>
    </location>
</feature>
<feature type="compositionally biased region" description="Low complexity" evidence="1">
    <location>
        <begin position="531"/>
        <end position="540"/>
    </location>
</feature>
<dbReference type="Proteomes" id="UP001295794">
    <property type="component" value="Unassembled WGS sequence"/>
</dbReference>
<keyword evidence="3" id="KW-1185">Reference proteome</keyword>
<organism evidence="2 3">
    <name type="scientific">Mycena citricolor</name>
    <dbReference type="NCBI Taxonomy" id="2018698"/>
    <lineage>
        <taxon>Eukaryota</taxon>
        <taxon>Fungi</taxon>
        <taxon>Dikarya</taxon>
        <taxon>Basidiomycota</taxon>
        <taxon>Agaricomycotina</taxon>
        <taxon>Agaricomycetes</taxon>
        <taxon>Agaricomycetidae</taxon>
        <taxon>Agaricales</taxon>
        <taxon>Marasmiineae</taxon>
        <taxon>Mycenaceae</taxon>
        <taxon>Mycena</taxon>
    </lineage>
</organism>
<feature type="region of interest" description="Disordered" evidence="1">
    <location>
        <begin position="369"/>
        <end position="444"/>
    </location>
</feature>
<evidence type="ECO:0000313" key="3">
    <source>
        <dbReference type="Proteomes" id="UP001295794"/>
    </source>
</evidence>
<evidence type="ECO:0000313" key="2">
    <source>
        <dbReference type="EMBL" id="CAK5262960.1"/>
    </source>
</evidence>
<feature type="compositionally biased region" description="Low complexity" evidence="1">
    <location>
        <begin position="410"/>
        <end position="431"/>
    </location>
</feature>
<feature type="compositionally biased region" description="Polar residues" evidence="1">
    <location>
        <begin position="188"/>
        <end position="211"/>
    </location>
</feature>
<comment type="caution">
    <text evidence="2">The sequence shown here is derived from an EMBL/GenBank/DDBJ whole genome shotgun (WGS) entry which is preliminary data.</text>
</comment>
<feature type="compositionally biased region" description="Acidic residues" evidence="1">
    <location>
        <begin position="508"/>
        <end position="517"/>
    </location>
</feature>
<feature type="compositionally biased region" description="Pro residues" evidence="1">
    <location>
        <begin position="388"/>
        <end position="403"/>
    </location>
</feature>
<evidence type="ECO:0000256" key="1">
    <source>
        <dbReference type="SAM" id="MobiDB-lite"/>
    </source>
</evidence>
<feature type="compositionally biased region" description="Basic and acidic residues" evidence="1">
    <location>
        <begin position="486"/>
        <end position="502"/>
    </location>
</feature>
<name>A0AAD2Q0N8_9AGAR</name>
<sequence length="861" mass="91034">MPGSYNTPTTSTTDSLSSNAALSPSSKSLTTANAARPRLARQETELLASYYQSDLADQGLKYSPPSKARNKRHSRSSSDASTSSSEYSSAATSSDGEREEEPASPPPRRSGVPSEGGSDRRRLAIVPMDTVRERGAGASPSTSSSKSRSRGRLEGLALVAPPDAAPGSYSNLSSPPYSAPPHAAADHMSSSLASPTKSHARSTSEVTNTSAKLRDVGIVGTEADPGVVVNEPPQKLRLAVTPSRSGSSLSLLPATAGPVFQEPHPSRGPSPHAIVTPNSSTPELRLNILKRRSTDLSVHTPEIGQSKDIHVPVASPVVVDLGLDSSLHAVFDAPGRSPAVSEVVETRVPGSPTGSLPLSAYLHYQPGVHSTAGPLPPPPRALFTIDPATPPPPRPPRLHSPPPRRLDGASPSLMFSSFSSSGSSSTSRSVSPARITPSEDEPLHLREGAFSPSFISPVTSPICSSPSDYSPAQVPQVPSIAAVAKPPEKEENLPDEWTHISRDMTSSSEEEEEEEPSVDQKRFSSLPRTPSPSHASLVSSPPLPALPRRRAVRKTVSQYPAALMSLEIATKKTSSERCALYAQKINELYLHDCGLSVWISFAQEGKKKRAYGGLSSVTEGEFGETPRQVSNTSSVRTQATFPRRGDATLATDLSTKPSDVAPLVTALPYPALSLSPRSVTSTLPASLSARMLSAASSSGRSSNLGFFSSLGRKTSISSASSHGHNNSLSKSRGNFTLGQPATARLIKAPPRPTHTPQNPSMPGGPRAVPNRAIRAQSTMGLSMAPISPLSQAMLRRPSMMTPPLAVPPGSAEFERQIDKLSHLLPHAERAVLSGYLRRTGQDMMAIGQYLEDEKNGVLRRD</sequence>
<feature type="compositionally biased region" description="Polar residues" evidence="1">
    <location>
        <begin position="714"/>
        <end position="739"/>
    </location>
</feature>
<feature type="compositionally biased region" description="Low complexity" evidence="1">
    <location>
        <begin position="1"/>
        <end position="29"/>
    </location>
</feature>
<dbReference type="EMBL" id="CAVNYO010000029">
    <property type="protein sequence ID" value="CAK5262960.1"/>
    <property type="molecule type" value="Genomic_DNA"/>
</dbReference>
<feature type="region of interest" description="Disordered" evidence="1">
    <location>
        <begin position="714"/>
        <end position="767"/>
    </location>
</feature>
<feature type="compositionally biased region" description="Low complexity" evidence="1">
    <location>
        <begin position="77"/>
        <end position="94"/>
    </location>
</feature>
<accession>A0AAD2Q0N8</accession>